<sequence>MAGQTHSYDSIGFSICSDPNKCSLVRTQMHIYSGTPLIGIIQSLQGCGLKHLGALDINVPGIGIGTPVYAAESGKINVLSFGWESCGCQNICNSANLVSIRSDVDNFITQYVHVSPLPSIKLGDYVHEGQQIGTVDLSGSSCQPHVHMARYTPTGSPTCDWSIRPLLMIFYPGFFDHGVLAHPSIHSSGVYHPSIPPIPRSHLY</sequence>
<proteinExistence type="predicted"/>
<dbReference type="InterPro" id="IPR016047">
    <property type="entry name" value="M23ase_b-sheet_dom"/>
</dbReference>
<name>A0A9X7E1W4_BACCE</name>
<dbReference type="RefSeq" id="WP_016084100.1">
    <property type="nucleotide sequence ID" value="NZ_NUQH01000063.1"/>
</dbReference>
<dbReference type="Pfam" id="PF01551">
    <property type="entry name" value="Peptidase_M23"/>
    <property type="match status" value="1"/>
</dbReference>
<evidence type="ECO:0000313" key="3">
    <source>
        <dbReference type="Proteomes" id="UP000225135"/>
    </source>
</evidence>
<organism evidence="2 3">
    <name type="scientific">Bacillus cereus</name>
    <dbReference type="NCBI Taxonomy" id="1396"/>
    <lineage>
        <taxon>Bacteria</taxon>
        <taxon>Bacillati</taxon>
        <taxon>Bacillota</taxon>
        <taxon>Bacilli</taxon>
        <taxon>Bacillales</taxon>
        <taxon>Bacillaceae</taxon>
        <taxon>Bacillus</taxon>
        <taxon>Bacillus cereus group</taxon>
    </lineage>
</organism>
<evidence type="ECO:0000313" key="2">
    <source>
        <dbReference type="EMBL" id="PHG76324.1"/>
    </source>
</evidence>
<dbReference type="InterPro" id="IPR011055">
    <property type="entry name" value="Dup_hybrid_motif"/>
</dbReference>
<protein>
    <submittedName>
        <fullName evidence="2">M23 family peptidase</fullName>
    </submittedName>
</protein>
<dbReference type="PANTHER" id="PTHR21666:SF270">
    <property type="entry name" value="MUREIN HYDROLASE ACTIVATOR ENVC"/>
    <property type="match status" value="1"/>
</dbReference>
<comment type="caution">
    <text evidence="2">The sequence shown here is derived from an EMBL/GenBank/DDBJ whole genome shotgun (WGS) entry which is preliminary data.</text>
</comment>
<feature type="domain" description="M23ase beta-sheet core" evidence="1">
    <location>
        <begin position="64"/>
        <end position="149"/>
    </location>
</feature>
<dbReference type="InterPro" id="IPR050570">
    <property type="entry name" value="Cell_wall_metabolism_enzyme"/>
</dbReference>
<dbReference type="EMBL" id="NUUR01000102">
    <property type="protein sequence ID" value="PHG76324.1"/>
    <property type="molecule type" value="Genomic_DNA"/>
</dbReference>
<dbReference type="Proteomes" id="UP000225135">
    <property type="component" value="Unassembled WGS sequence"/>
</dbReference>
<dbReference type="Gene3D" id="2.70.70.10">
    <property type="entry name" value="Glucose Permease (Domain IIA)"/>
    <property type="match status" value="1"/>
</dbReference>
<dbReference type="PANTHER" id="PTHR21666">
    <property type="entry name" value="PEPTIDASE-RELATED"/>
    <property type="match status" value="1"/>
</dbReference>
<evidence type="ECO:0000259" key="1">
    <source>
        <dbReference type="Pfam" id="PF01551"/>
    </source>
</evidence>
<dbReference type="GO" id="GO:0004222">
    <property type="term" value="F:metalloendopeptidase activity"/>
    <property type="evidence" value="ECO:0007669"/>
    <property type="project" value="TreeGrafter"/>
</dbReference>
<reference evidence="2 3" key="1">
    <citation type="submission" date="2017-09" db="EMBL/GenBank/DDBJ databases">
        <title>Large-scale bioinformatics analysis of Bacillus genomes uncovers conserved roles of natural products in bacterial physiology.</title>
        <authorList>
            <consortium name="Agbiome Team Llc"/>
            <person name="Bleich R.M."/>
            <person name="Grubbs K.J."/>
            <person name="Santa Maria K.C."/>
            <person name="Allen S.E."/>
            <person name="Farag S."/>
            <person name="Shank E.A."/>
            <person name="Bowers A."/>
        </authorList>
    </citation>
    <scope>NUCLEOTIDE SEQUENCE [LARGE SCALE GENOMIC DNA]</scope>
    <source>
        <strain evidence="2 3">AFS029792</strain>
    </source>
</reference>
<dbReference type="SUPFAM" id="SSF51261">
    <property type="entry name" value="Duplicated hybrid motif"/>
    <property type="match status" value="1"/>
</dbReference>
<dbReference type="CDD" id="cd12797">
    <property type="entry name" value="M23_peptidase"/>
    <property type="match status" value="1"/>
</dbReference>
<gene>
    <name evidence="2" type="ORF">COI69_26795</name>
</gene>
<dbReference type="AlphaFoldDB" id="A0A9X7E1W4"/>
<accession>A0A9X7E1W4</accession>